<evidence type="ECO:0000313" key="2">
    <source>
        <dbReference type="Proteomes" id="UP000191285"/>
    </source>
</evidence>
<reference evidence="2" key="1">
    <citation type="journal article" date="2017" name="Nat. Microbiol.">
        <title>Global analysis of biosynthetic gene clusters reveals vast potential of secondary metabolite production in Penicillium species.</title>
        <authorList>
            <person name="Nielsen J.C."/>
            <person name="Grijseels S."/>
            <person name="Prigent S."/>
            <person name="Ji B."/>
            <person name="Dainat J."/>
            <person name="Nielsen K.F."/>
            <person name="Frisvad J.C."/>
            <person name="Workman M."/>
            <person name="Nielsen J."/>
        </authorList>
    </citation>
    <scope>NUCLEOTIDE SEQUENCE [LARGE SCALE GENOMIC DNA]</scope>
    <source>
        <strain evidence="2">IBT 24891</strain>
    </source>
</reference>
<evidence type="ECO:0000313" key="1">
    <source>
        <dbReference type="EMBL" id="OQE13844.1"/>
    </source>
</evidence>
<organism evidence="1 2">
    <name type="scientific">Penicillium steckii</name>
    <dbReference type="NCBI Taxonomy" id="303698"/>
    <lineage>
        <taxon>Eukaryota</taxon>
        <taxon>Fungi</taxon>
        <taxon>Dikarya</taxon>
        <taxon>Ascomycota</taxon>
        <taxon>Pezizomycotina</taxon>
        <taxon>Eurotiomycetes</taxon>
        <taxon>Eurotiomycetidae</taxon>
        <taxon>Eurotiales</taxon>
        <taxon>Aspergillaceae</taxon>
        <taxon>Penicillium</taxon>
    </lineage>
</organism>
<accession>A0A1V6SJG5</accession>
<comment type="caution">
    <text evidence="1">The sequence shown here is derived from an EMBL/GenBank/DDBJ whole genome shotgun (WGS) entry which is preliminary data.</text>
</comment>
<gene>
    <name evidence="1" type="ORF">PENSTE_c043G05483</name>
</gene>
<protein>
    <submittedName>
        <fullName evidence="1">Uncharacterized protein</fullName>
    </submittedName>
</protein>
<sequence length="9" mass="1033">MKYMGFSIG</sequence>
<proteinExistence type="predicted"/>
<dbReference type="EMBL" id="MLKD01000043">
    <property type="protein sequence ID" value="OQE13844.1"/>
    <property type="molecule type" value="Genomic_DNA"/>
</dbReference>
<keyword evidence="2" id="KW-1185">Reference proteome</keyword>
<name>A0A1V6SJG5_9EURO</name>
<dbReference type="Proteomes" id="UP000191285">
    <property type="component" value="Unassembled WGS sequence"/>
</dbReference>